<reference evidence="2 3" key="1">
    <citation type="submission" date="2016-07" db="EMBL/GenBank/DDBJ databases">
        <title>Complete genome sequence of the Lentzea guizhouensis DHS C013.</title>
        <authorList>
            <person name="Cao C."/>
        </authorList>
    </citation>
    <scope>NUCLEOTIDE SEQUENCE [LARGE SCALE GENOMIC DNA]</scope>
    <source>
        <strain evidence="2 3">DHS C013</strain>
    </source>
</reference>
<dbReference type="InterPro" id="IPR009081">
    <property type="entry name" value="PP-bd_ACP"/>
</dbReference>
<gene>
    <name evidence="2" type="ORF">BBK82_30615</name>
</gene>
<accession>A0A1B2HPV7</accession>
<dbReference type="PROSITE" id="PS50075">
    <property type="entry name" value="CARRIER"/>
    <property type="match status" value="1"/>
</dbReference>
<dbReference type="STRING" id="1586287.BBK82_30615"/>
<dbReference type="SUPFAM" id="SSF47336">
    <property type="entry name" value="ACP-like"/>
    <property type="match status" value="1"/>
</dbReference>
<dbReference type="Pfam" id="PF00550">
    <property type="entry name" value="PP-binding"/>
    <property type="match status" value="1"/>
</dbReference>
<dbReference type="RefSeq" id="WP_065918089.1">
    <property type="nucleotide sequence ID" value="NZ_CP016793.1"/>
</dbReference>
<evidence type="ECO:0000313" key="3">
    <source>
        <dbReference type="Proteomes" id="UP000093053"/>
    </source>
</evidence>
<dbReference type="Proteomes" id="UP000093053">
    <property type="component" value="Chromosome"/>
</dbReference>
<evidence type="ECO:0000313" key="2">
    <source>
        <dbReference type="EMBL" id="ANZ39748.1"/>
    </source>
</evidence>
<dbReference type="KEGG" id="led:BBK82_30615"/>
<name>A0A1B2HPV7_9PSEU</name>
<keyword evidence="3" id="KW-1185">Reference proteome</keyword>
<dbReference type="OrthoDB" id="5523836at2"/>
<dbReference type="EMBL" id="CP016793">
    <property type="protein sequence ID" value="ANZ39748.1"/>
    <property type="molecule type" value="Genomic_DNA"/>
</dbReference>
<feature type="domain" description="Carrier" evidence="1">
    <location>
        <begin position="5"/>
        <end position="80"/>
    </location>
</feature>
<dbReference type="Gene3D" id="1.10.1200.10">
    <property type="entry name" value="ACP-like"/>
    <property type="match status" value="1"/>
</dbReference>
<proteinExistence type="predicted"/>
<sequence length="85" mass="9308">MTSAVLGKDELRVIVADVLDVDADLVTDDAHFGDDLGADSLLALEVMVILEKRYEVKLAESELMELTSLQKVYDLLQQKISEAAA</sequence>
<dbReference type="InterPro" id="IPR036736">
    <property type="entry name" value="ACP-like_sf"/>
</dbReference>
<organism evidence="2 3">
    <name type="scientific">Lentzea guizhouensis</name>
    <dbReference type="NCBI Taxonomy" id="1586287"/>
    <lineage>
        <taxon>Bacteria</taxon>
        <taxon>Bacillati</taxon>
        <taxon>Actinomycetota</taxon>
        <taxon>Actinomycetes</taxon>
        <taxon>Pseudonocardiales</taxon>
        <taxon>Pseudonocardiaceae</taxon>
        <taxon>Lentzea</taxon>
    </lineage>
</organism>
<dbReference type="AlphaFoldDB" id="A0A1B2HPV7"/>
<evidence type="ECO:0000259" key="1">
    <source>
        <dbReference type="PROSITE" id="PS50075"/>
    </source>
</evidence>
<protein>
    <submittedName>
        <fullName evidence="2">Polyketide-8 synthase acyl carrier protein</fullName>
    </submittedName>
</protein>